<evidence type="ECO:0008006" key="3">
    <source>
        <dbReference type="Google" id="ProtNLM"/>
    </source>
</evidence>
<evidence type="ECO:0000313" key="1">
    <source>
        <dbReference type="EMBL" id="SFF35653.1"/>
    </source>
</evidence>
<proteinExistence type="predicted"/>
<dbReference type="Proteomes" id="UP000199400">
    <property type="component" value="Unassembled WGS sequence"/>
</dbReference>
<protein>
    <recommendedName>
        <fullName evidence="3">PDZ domain-containing protein</fullName>
    </recommendedName>
</protein>
<dbReference type="RefSeq" id="WP_143141414.1">
    <property type="nucleotide sequence ID" value="NZ_FOMX01000052.1"/>
</dbReference>
<sequence length="162" mass="17149">MPCTAGRCGLVCGGQAVPTEFAGHCKTGEESVPTEGGYNCNDCAPGDLIANPSTNDYGISGHLVSALEYDVTALYECDSARIDVTDGLVVESAVSTDMAYLLGLRNGDKFVEVNGIPLGDPLEAFAAYVELWLNQAETSYTLKVQRGTGFVYLTYGIIFTSP</sequence>
<evidence type="ECO:0000313" key="2">
    <source>
        <dbReference type="Proteomes" id="UP000199400"/>
    </source>
</evidence>
<dbReference type="SUPFAM" id="SSF50156">
    <property type="entry name" value="PDZ domain-like"/>
    <property type="match status" value="1"/>
</dbReference>
<dbReference type="InterPro" id="IPR036034">
    <property type="entry name" value="PDZ_sf"/>
</dbReference>
<organism evidence="1 2">
    <name type="scientific">Nannocystis exedens</name>
    <dbReference type="NCBI Taxonomy" id="54"/>
    <lineage>
        <taxon>Bacteria</taxon>
        <taxon>Pseudomonadati</taxon>
        <taxon>Myxococcota</taxon>
        <taxon>Polyangia</taxon>
        <taxon>Nannocystales</taxon>
        <taxon>Nannocystaceae</taxon>
        <taxon>Nannocystis</taxon>
    </lineage>
</organism>
<accession>A0A1I2I1Z5</accession>
<keyword evidence="2" id="KW-1185">Reference proteome</keyword>
<reference evidence="2" key="1">
    <citation type="submission" date="2016-10" db="EMBL/GenBank/DDBJ databases">
        <authorList>
            <person name="Varghese N."/>
            <person name="Submissions S."/>
        </authorList>
    </citation>
    <scope>NUCLEOTIDE SEQUENCE [LARGE SCALE GENOMIC DNA]</scope>
    <source>
        <strain evidence="2">ATCC 25963</strain>
    </source>
</reference>
<name>A0A1I2I1Z5_9BACT</name>
<dbReference type="Gene3D" id="2.30.42.10">
    <property type="match status" value="1"/>
</dbReference>
<gene>
    <name evidence="1" type="ORF">SAMN02745121_08355</name>
</gene>
<dbReference type="EMBL" id="FOMX01000052">
    <property type="protein sequence ID" value="SFF35653.1"/>
    <property type="molecule type" value="Genomic_DNA"/>
</dbReference>
<dbReference type="AlphaFoldDB" id="A0A1I2I1Z5"/>